<proteinExistence type="predicted"/>
<dbReference type="GO" id="GO:0006259">
    <property type="term" value="P:DNA metabolic process"/>
    <property type="evidence" value="ECO:0007669"/>
    <property type="project" value="UniProtKB-ARBA"/>
</dbReference>
<dbReference type="AlphaFoldDB" id="A0A951MCG9"/>
<keyword evidence="3" id="KW-1185">Reference proteome</keyword>
<accession>A0A951MCG9</accession>
<dbReference type="InterPro" id="IPR013520">
    <property type="entry name" value="Ribonucl_H"/>
</dbReference>
<dbReference type="GO" id="GO:0004527">
    <property type="term" value="F:exonuclease activity"/>
    <property type="evidence" value="ECO:0007669"/>
    <property type="project" value="UniProtKB-ARBA"/>
</dbReference>
<name>A0A951MCG9_9BACT</name>
<reference evidence="2 3" key="1">
    <citation type="journal article" date="2020" name="Syst. Appl. Microbiol.">
        <title>Arthrospiribacter ruber gen. nov., sp. nov., a novel bacterium isolated from Arthrospira cultures.</title>
        <authorList>
            <person name="Waleron M."/>
            <person name="Misztak A."/>
            <person name="Waleron M.M."/>
            <person name="Furmaniak M."/>
            <person name="Mrozik A."/>
            <person name="Waleron K."/>
        </authorList>
    </citation>
    <scope>NUCLEOTIDE SEQUENCE [LARGE SCALE GENOMIC DNA]</scope>
    <source>
        <strain evidence="2 3">DPMB0001</strain>
    </source>
</reference>
<dbReference type="Pfam" id="PF00929">
    <property type="entry name" value="RNase_T"/>
    <property type="match status" value="1"/>
</dbReference>
<dbReference type="Proteomes" id="UP000727490">
    <property type="component" value="Unassembled WGS sequence"/>
</dbReference>
<dbReference type="RefSeq" id="WP_219287772.1">
    <property type="nucleotide sequence ID" value="NZ_RPHB01000003.1"/>
</dbReference>
<evidence type="ECO:0000313" key="3">
    <source>
        <dbReference type="Proteomes" id="UP000727490"/>
    </source>
</evidence>
<gene>
    <name evidence="2" type="ORF">EGN73_06700</name>
</gene>
<evidence type="ECO:0000259" key="1">
    <source>
        <dbReference type="Pfam" id="PF00929"/>
    </source>
</evidence>
<comment type="caution">
    <text evidence="2">The sequence shown here is derived from an EMBL/GenBank/DDBJ whole genome shotgun (WGS) entry which is preliminary data.</text>
</comment>
<feature type="domain" description="Exonuclease" evidence="1">
    <location>
        <begin position="7"/>
        <end position="63"/>
    </location>
</feature>
<dbReference type="EMBL" id="RPHB01000003">
    <property type="protein sequence ID" value="MBW3467502.1"/>
    <property type="molecule type" value="Genomic_DNA"/>
</dbReference>
<sequence>MDNHYFAIDVETANADYSSICQVGVAEFENGSILRTWKTLVNPDQYFDQFFVNIHGIDQETVKFLFRIFRIY</sequence>
<organism evidence="2 3">
    <name type="scientific">Arthrospiribacter ruber</name>
    <dbReference type="NCBI Taxonomy" id="2487934"/>
    <lineage>
        <taxon>Bacteria</taxon>
        <taxon>Pseudomonadati</taxon>
        <taxon>Bacteroidota</taxon>
        <taxon>Cytophagia</taxon>
        <taxon>Cytophagales</taxon>
        <taxon>Cyclobacteriaceae</taxon>
        <taxon>Arthrospiribacter</taxon>
    </lineage>
</organism>
<evidence type="ECO:0000313" key="2">
    <source>
        <dbReference type="EMBL" id="MBW3467502.1"/>
    </source>
</evidence>
<protein>
    <recommendedName>
        <fullName evidence="1">Exonuclease domain-containing protein</fullName>
    </recommendedName>
</protein>